<dbReference type="EMBL" id="LN649232">
    <property type="protein sequence ID" value="CEI41268.1"/>
    <property type="molecule type" value="Genomic_DNA"/>
</dbReference>
<dbReference type="AlphaFoldDB" id="A0A2L2T9D5"/>
<sequence length="73" mass="7881">MAETATRSKLPDACARSSSSSSSSTKGPPEASADRNFGPGQLFINSYRIWTYLSNLWPKPLGPNPTILPSIVR</sequence>
<accession>A0A2L2T9D5</accession>
<evidence type="ECO:0000313" key="3">
    <source>
        <dbReference type="Proteomes" id="UP000245910"/>
    </source>
</evidence>
<evidence type="ECO:0000256" key="1">
    <source>
        <dbReference type="SAM" id="MobiDB-lite"/>
    </source>
</evidence>
<name>A0A2L2T9D5_9HYPO</name>
<keyword evidence="3" id="KW-1185">Reference proteome</keyword>
<organism evidence="2 3">
    <name type="scientific">Fusarium venenatum</name>
    <dbReference type="NCBI Taxonomy" id="56646"/>
    <lineage>
        <taxon>Eukaryota</taxon>
        <taxon>Fungi</taxon>
        <taxon>Dikarya</taxon>
        <taxon>Ascomycota</taxon>
        <taxon>Pezizomycotina</taxon>
        <taxon>Sordariomycetes</taxon>
        <taxon>Hypocreomycetidae</taxon>
        <taxon>Hypocreales</taxon>
        <taxon>Nectriaceae</taxon>
        <taxon>Fusarium</taxon>
    </lineage>
</organism>
<feature type="region of interest" description="Disordered" evidence="1">
    <location>
        <begin position="1"/>
        <end position="40"/>
    </location>
</feature>
<dbReference type="Proteomes" id="UP000245910">
    <property type="component" value="Chromosome IIII"/>
</dbReference>
<reference evidence="3" key="1">
    <citation type="submission" date="2014-10" db="EMBL/GenBank/DDBJ databases">
        <authorList>
            <person name="King R."/>
        </authorList>
    </citation>
    <scope>NUCLEOTIDE SEQUENCE [LARGE SCALE GENOMIC DNA]</scope>
    <source>
        <strain evidence="3">A3/5</strain>
    </source>
</reference>
<evidence type="ECO:0000313" key="2">
    <source>
        <dbReference type="EMBL" id="CEI41268.1"/>
    </source>
</evidence>
<protein>
    <submittedName>
        <fullName evidence="2">Uncharacterized protein</fullName>
    </submittedName>
</protein>
<proteinExistence type="predicted"/>